<protein>
    <recommendedName>
        <fullName evidence="2">DRBM domain-containing protein</fullName>
    </recommendedName>
</protein>
<evidence type="ECO:0000313" key="3">
    <source>
        <dbReference type="EMBL" id="KAK7026170.1"/>
    </source>
</evidence>
<name>A0AAW0BIM8_9AGAR</name>
<keyword evidence="4" id="KW-1185">Reference proteome</keyword>
<feature type="domain" description="DRBM" evidence="2">
    <location>
        <begin position="53"/>
        <end position="120"/>
    </location>
</feature>
<organism evidence="3 4">
    <name type="scientific">Favolaschia claudopus</name>
    <dbReference type="NCBI Taxonomy" id="2862362"/>
    <lineage>
        <taxon>Eukaryota</taxon>
        <taxon>Fungi</taxon>
        <taxon>Dikarya</taxon>
        <taxon>Basidiomycota</taxon>
        <taxon>Agaricomycotina</taxon>
        <taxon>Agaricomycetes</taxon>
        <taxon>Agaricomycetidae</taxon>
        <taxon>Agaricales</taxon>
        <taxon>Marasmiineae</taxon>
        <taxon>Mycenaceae</taxon>
        <taxon>Favolaschia</taxon>
    </lineage>
</organism>
<dbReference type="SMART" id="SM00358">
    <property type="entry name" value="DSRM"/>
    <property type="match status" value="1"/>
</dbReference>
<dbReference type="GO" id="GO:0003723">
    <property type="term" value="F:RNA binding"/>
    <property type="evidence" value="ECO:0007669"/>
    <property type="project" value="UniProtKB-UniRule"/>
</dbReference>
<evidence type="ECO:0000313" key="4">
    <source>
        <dbReference type="Proteomes" id="UP001362999"/>
    </source>
</evidence>
<sequence length="124" mass="13617">MRLFKSIYPSTISIIADRRPRLSLLPSQCPICHCKMTRESGARFFSPGSLPINRRNTLNNAAQQYGYIISYEDTSTGPLHSLTWASRVFVNSIEYGRGTGLNRGAAREKAAKAALVALGILQAS</sequence>
<keyword evidence="1" id="KW-0694">RNA-binding</keyword>
<gene>
    <name evidence="3" type="ORF">R3P38DRAFT_1023471</name>
</gene>
<proteinExistence type="predicted"/>
<evidence type="ECO:0000259" key="2">
    <source>
        <dbReference type="PROSITE" id="PS50137"/>
    </source>
</evidence>
<dbReference type="Proteomes" id="UP001362999">
    <property type="component" value="Unassembled WGS sequence"/>
</dbReference>
<dbReference type="SUPFAM" id="SSF54768">
    <property type="entry name" value="dsRNA-binding domain-like"/>
    <property type="match status" value="1"/>
</dbReference>
<comment type="caution">
    <text evidence="3">The sequence shown here is derived from an EMBL/GenBank/DDBJ whole genome shotgun (WGS) entry which is preliminary data.</text>
</comment>
<dbReference type="PROSITE" id="PS50137">
    <property type="entry name" value="DS_RBD"/>
    <property type="match status" value="1"/>
</dbReference>
<reference evidence="3 4" key="1">
    <citation type="journal article" date="2024" name="J Genomics">
        <title>Draft genome sequencing and assembly of Favolaschia claudopus CIRM-BRFM 2984 isolated from oak limbs.</title>
        <authorList>
            <person name="Navarro D."/>
            <person name="Drula E."/>
            <person name="Chaduli D."/>
            <person name="Cazenave R."/>
            <person name="Ahrendt S."/>
            <person name="Wang J."/>
            <person name="Lipzen A."/>
            <person name="Daum C."/>
            <person name="Barry K."/>
            <person name="Grigoriev I.V."/>
            <person name="Favel A."/>
            <person name="Rosso M.N."/>
            <person name="Martin F."/>
        </authorList>
    </citation>
    <scope>NUCLEOTIDE SEQUENCE [LARGE SCALE GENOMIC DNA]</scope>
    <source>
        <strain evidence="3 4">CIRM-BRFM 2984</strain>
    </source>
</reference>
<dbReference type="EMBL" id="JAWWNJ010000032">
    <property type="protein sequence ID" value="KAK7026170.1"/>
    <property type="molecule type" value="Genomic_DNA"/>
</dbReference>
<evidence type="ECO:0000256" key="1">
    <source>
        <dbReference type="PROSITE-ProRule" id="PRU00266"/>
    </source>
</evidence>
<dbReference type="InterPro" id="IPR014720">
    <property type="entry name" value="dsRBD_dom"/>
</dbReference>
<dbReference type="Gene3D" id="3.30.160.20">
    <property type="match status" value="1"/>
</dbReference>
<dbReference type="AlphaFoldDB" id="A0AAW0BIM8"/>
<accession>A0AAW0BIM8</accession>
<dbReference type="Pfam" id="PF00035">
    <property type="entry name" value="dsrm"/>
    <property type="match status" value="1"/>
</dbReference>